<evidence type="ECO:0000259" key="23">
    <source>
        <dbReference type="PROSITE" id="PS50109"/>
    </source>
</evidence>
<name>A0A7G9WB94_ALKCA</name>
<comment type="catalytic activity">
    <reaction evidence="1">
        <text>ATP + protein L-histidine = ADP + protein N-phospho-L-histidine.</text>
        <dbReference type="EC" id="2.7.13.3"/>
    </reaction>
</comment>
<gene>
    <name evidence="24" type="ORF">HYG86_14870</name>
</gene>
<evidence type="ECO:0000256" key="3">
    <source>
        <dbReference type="ARBA" id="ARBA00004496"/>
    </source>
</evidence>
<evidence type="ECO:0000313" key="25">
    <source>
        <dbReference type="Proteomes" id="UP000516160"/>
    </source>
</evidence>
<evidence type="ECO:0000256" key="12">
    <source>
        <dbReference type="ARBA" id="ARBA00022723"/>
    </source>
</evidence>
<evidence type="ECO:0000256" key="17">
    <source>
        <dbReference type="ARBA" id="ARBA00023014"/>
    </source>
</evidence>
<evidence type="ECO:0000256" key="16">
    <source>
        <dbReference type="ARBA" id="ARBA00023012"/>
    </source>
</evidence>
<dbReference type="InterPro" id="IPR005467">
    <property type="entry name" value="His_kinase_dom"/>
</dbReference>
<comment type="cofactor">
    <cofactor evidence="2">
        <name>[4Fe-4S] cluster</name>
        <dbReference type="ChEBI" id="CHEBI:49883"/>
    </cofactor>
</comment>
<keyword evidence="7" id="KW-1003">Cell membrane</keyword>
<dbReference type="EC" id="2.7.13.3" evidence="5"/>
<dbReference type="InterPro" id="IPR036890">
    <property type="entry name" value="HATPase_C_sf"/>
</dbReference>
<keyword evidence="10" id="KW-0808">Transferase</keyword>
<dbReference type="PRINTS" id="PR00344">
    <property type="entry name" value="BCTRLSENSOR"/>
</dbReference>
<feature type="coiled-coil region" evidence="21">
    <location>
        <begin position="92"/>
        <end position="119"/>
    </location>
</feature>
<sequence>MILIETIGNSLVLIPSGGINSPYVWYSLNTILIAAFYLNSRYSWINLSFYLICSTIVVHYFIENNQQLLDLIAREKNLILSYILITAIIQLLRRNSENIDMERAKITELNKDLHRANQRIKDNLDYSMELYQVVHFIMEQKELSSLLKIIVEYTEKITKENSFILVTNSGQQEIFESIGIKGEAVSGLKSKIKKMAATTFNSDTVNIEIDNKNYLITLIKTNYNTFAVMGIEKQKTSENQLEQLDLLGRLTAIMLDKIQLQQMNNDFLINEEQNRIANEIHDGILQRLFNASCGIYCVMKALDKESTYNLKEQLATIKNTINTSMKELRATVYGLSWNKYGGNAFKDDIKTLIKEIRNHSNISVECSLQGNHEYLTVAKKSAIYRIINESLANAVRHSEGDQLKILLNMERELVSLKISDNGVGFDVRELKTSNRVGLGLKNITNLTEVLGGTINLHSAIGVGTTIEIKIPNRVVSIKEEAV</sequence>
<evidence type="ECO:0000256" key="13">
    <source>
        <dbReference type="ARBA" id="ARBA00022777"/>
    </source>
</evidence>
<evidence type="ECO:0000313" key="24">
    <source>
        <dbReference type="EMBL" id="QNO15956.1"/>
    </source>
</evidence>
<evidence type="ECO:0000256" key="14">
    <source>
        <dbReference type="ARBA" id="ARBA00022989"/>
    </source>
</evidence>
<comment type="subcellular location">
    <subcellularLocation>
        <location evidence="4">Cell membrane</location>
        <topology evidence="4">Multi-pass membrane protein</topology>
    </subcellularLocation>
    <subcellularLocation>
        <location evidence="3">Cytoplasm</location>
    </subcellularLocation>
</comment>
<evidence type="ECO:0000256" key="2">
    <source>
        <dbReference type="ARBA" id="ARBA00001966"/>
    </source>
</evidence>
<evidence type="ECO:0000256" key="22">
    <source>
        <dbReference type="SAM" id="Phobius"/>
    </source>
</evidence>
<dbReference type="PROSITE" id="PS50109">
    <property type="entry name" value="HIS_KIN"/>
    <property type="match status" value="1"/>
</dbReference>
<evidence type="ECO:0000256" key="10">
    <source>
        <dbReference type="ARBA" id="ARBA00022679"/>
    </source>
</evidence>
<dbReference type="GO" id="GO:0046983">
    <property type="term" value="F:protein dimerization activity"/>
    <property type="evidence" value="ECO:0007669"/>
    <property type="project" value="InterPro"/>
</dbReference>
<dbReference type="SMART" id="SM00387">
    <property type="entry name" value="HATPase_c"/>
    <property type="match status" value="1"/>
</dbReference>
<keyword evidence="25" id="KW-1185">Reference proteome</keyword>
<protein>
    <recommendedName>
        <fullName evidence="6">Oxygen sensor histidine kinase NreB</fullName>
        <ecNumber evidence="5">2.7.13.3</ecNumber>
    </recommendedName>
    <alternativeName>
        <fullName evidence="20">Nitrogen regulation protein B</fullName>
    </alternativeName>
</protein>
<evidence type="ECO:0000256" key="19">
    <source>
        <dbReference type="ARBA" id="ARBA00024827"/>
    </source>
</evidence>
<dbReference type="CDD" id="cd16917">
    <property type="entry name" value="HATPase_UhpB-NarQ-NarX-like"/>
    <property type="match status" value="1"/>
</dbReference>
<keyword evidence="17" id="KW-0411">Iron-sulfur</keyword>
<keyword evidence="13" id="KW-0418">Kinase</keyword>
<comment type="function">
    <text evidence="19">Member of the two-component regulatory system NreB/NreC involved in the control of dissimilatory nitrate/nitrite reduction in response to oxygen. NreB functions as a direct oxygen sensor histidine kinase which is autophosphorylated, in the absence of oxygen, probably at the conserved histidine residue, and transfers its phosphate group probably to a conserved aspartate residue of NreC. NreB/NreC activates the expression of the nitrate (narGHJI) and nitrite (nir) reductase operons, as well as the putative nitrate transporter gene narT.</text>
</comment>
<dbReference type="Gene3D" id="3.30.565.10">
    <property type="entry name" value="Histidine kinase-like ATPase, C-terminal domain"/>
    <property type="match status" value="1"/>
</dbReference>
<proteinExistence type="predicted"/>
<keyword evidence="11 22" id="KW-0812">Transmembrane</keyword>
<evidence type="ECO:0000256" key="15">
    <source>
        <dbReference type="ARBA" id="ARBA00023004"/>
    </source>
</evidence>
<evidence type="ECO:0000256" key="9">
    <source>
        <dbReference type="ARBA" id="ARBA00022490"/>
    </source>
</evidence>
<dbReference type="SUPFAM" id="SSF55874">
    <property type="entry name" value="ATPase domain of HSP90 chaperone/DNA topoisomerase II/histidine kinase"/>
    <property type="match status" value="1"/>
</dbReference>
<accession>A0A7G9WB94</accession>
<keyword evidence="9" id="KW-0963">Cytoplasm</keyword>
<organism evidence="24 25">
    <name type="scientific">Alkalicella caledoniensis</name>
    <dbReference type="NCBI Taxonomy" id="2731377"/>
    <lineage>
        <taxon>Bacteria</taxon>
        <taxon>Bacillati</taxon>
        <taxon>Bacillota</taxon>
        <taxon>Clostridia</taxon>
        <taxon>Eubacteriales</taxon>
        <taxon>Proteinivoracaceae</taxon>
        <taxon>Alkalicella</taxon>
    </lineage>
</organism>
<keyword evidence="18 22" id="KW-0472">Membrane</keyword>
<evidence type="ECO:0000256" key="7">
    <source>
        <dbReference type="ARBA" id="ARBA00022475"/>
    </source>
</evidence>
<dbReference type="InterPro" id="IPR004358">
    <property type="entry name" value="Sig_transdc_His_kin-like_C"/>
</dbReference>
<keyword evidence="12" id="KW-0479">Metal-binding</keyword>
<dbReference type="EMBL" id="CP058559">
    <property type="protein sequence ID" value="QNO15956.1"/>
    <property type="molecule type" value="Genomic_DNA"/>
</dbReference>
<evidence type="ECO:0000256" key="18">
    <source>
        <dbReference type="ARBA" id="ARBA00023136"/>
    </source>
</evidence>
<dbReference type="Pfam" id="PF07730">
    <property type="entry name" value="HisKA_3"/>
    <property type="match status" value="1"/>
</dbReference>
<dbReference type="AlphaFoldDB" id="A0A7G9WB94"/>
<dbReference type="KEGG" id="acae:HYG86_14870"/>
<evidence type="ECO:0000256" key="21">
    <source>
        <dbReference type="SAM" id="Coils"/>
    </source>
</evidence>
<dbReference type="InterPro" id="IPR003594">
    <property type="entry name" value="HATPase_dom"/>
</dbReference>
<evidence type="ECO:0000256" key="1">
    <source>
        <dbReference type="ARBA" id="ARBA00000085"/>
    </source>
</evidence>
<dbReference type="InterPro" id="IPR050482">
    <property type="entry name" value="Sensor_HK_TwoCompSys"/>
</dbReference>
<dbReference type="RefSeq" id="WP_213166355.1">
    <property type="nucleotide sequence ID" value="NZ_CP058559.1"/>
</dbReference>
<dbReference type="Pfam" id="PF02518">
    <property type="entry name" value="HATPase_c"/>
    <property type="match status" value="1"/>
</dbReference>
<dbReference type="GO" id="GO:0046872">
    <property type="term" value="F:metal ion binding"/>
    <property type="evidence" value="ECO:0007669"/>
    <property type="project" value="UniProtKB-KW"/>
</dbReference>
<dbReference type="InterPro" id="IPR011712">
    <property type="entry name" value="Sig_transdc_His_kin_sub3_dim/P"/>
</dbReference>
<dbReference type="GO" id="GO:0005737">
    <property type="term" value="C:cytoplasm"/>
    <property type="evidence" value="ECO:0007669"/>
    <property type="project" value="UniProtKB-SubCell"/>
</dbReference>
<evidence type="ECO:0000256" key="11">
    <source>
        <dbReference type="ARBA" id="ARBA00022692"/>
    </source>
</evidence>
<dbReference type="PANTHER" id="PTHR24421">
    <property type="entry name" value="NITRATE/NITRITE SENSOR PROTEIN NARX-RELATED"/>
    <property type="match status" value="1"/>
</dbReference>
<keyword evidence="15" id="KW-0408">Iron</keyword>
<keyword evidence="8" id="KW-0004">4Fe-4S</keyword>
<keyword evidence="16" id="KW-0902">Two-component regulatory system</keyword>
<dbReference type="Gene3D" id="1.20.5.1930">
    <property type="match status" value="1"/>
</dbReference>
<evidence type="ECO:0000256" key="8">
    <source>
        <dbReference type="ARBA" id="ARBA00022485"/>
    </source>
</evidence>
<dbReference type="GO" id="GO:0051539">
    <property type="term" value="F:4 iron, 4 sulfur cluster binding"/>
    <property type="evidence" value="ECO:0007669"/>
    <property type="project" value="UniProtKB-KW"/>
</dbReference>
<dbReference type="Proteomes" id="UP000516160">
    <property type="component" value="Chromosome"/>
</dbReference>
<evidence type="ECO:0000256" key="20">
    <source>
        <dbReference type="ARBA" id="ARBA00030800"/>
    </source>
</evidence>
<keyword evidence="14 22" id="KW-1133">Transmembrane helix</keyword>
<evidence type="ECO:0000256" key="6">
    <source>
        <dbReference type="ARBA" id="ARBA00017322"/>
    </source>
</evidence>
<feature type="transmembrane region" description="Helical" evidence="22">
    <location>
        <begin position="44"/>
        <end position="62"/>
    </location>
</feature>
<evidence type="ECO:0000256" key="4">
    <source>
        <dbReference type="ARBA" id="ARBA00004651"/>
    </source>
</evidence>
<dbReference type="PANTHER" id="PTHR24421:SF37">
    <property type="entry name" value="SENSOR HISTIDINE KINASE NARS"/>
    <property type="match status" value="1"/>
</dbReference>
<dbReference type="GO" id="GO:0005886">
    <property type="term" value="C:plasma membrane"/>
    <property type="evidence" value="ECO:0007669"/>
    <property type="project" value="UniProtKB-SubCell"/>
</dbReference>
<reference evidence="24 25" key="1">
    <citation type="submission" date="2020-07" db="EMBL/GenBank/DDBJ databases">
        <title>Alkalicella. sp. LB2 genome.</title>
        <authorList>
            <person name="Postec A."/>
            <person name="Quemeneur M."/>
        </authorList>
    </citation>
    <scope>NUCLEOTIDE SEQUENCE [LARGE SCALE GENOMIC DNA]</scope>
    <source>
        <strain evidence="24 25">LB2</strain>
    </source>
</reference>
<evidence type="ECO:0000256" key="5">
    <source>
        <dbReference type="ARBA" id="ARBA00012438"/>
    </source>
</evidence>
<keyword evidence="21" id="KW-0175">Coiled coil</keyword>
<feature type="domain" description="Histidine kinase" evidence="23">
    <location>
        <begin position="383"/>
        <end position="474"/>
    </location>
</feature>
<feature type="transmembrane region" description="Helical" evidence="22">
    <location>
        <begin position="23"/>
        <end position="39"/>
    </location>
</feature>
<dbReference type="GO" id="GO:0000155">
    <property type="term" value="F:phosphorelay sensor kinase activity"/>
    <property type="evidence" value="ECO:0007669"/>
    <property type="project" value="InterPro"/>
</dbReference>